<dbReference type="EMBL" id="KV454016">
    <property type="protein sequence ID" value="ODV94474.1"/>
    <property type="molecule type" value="Genomic_DNA"/>
</dbReference>
<name>A0A1E4TRX6_PACTA</name>
<evidence type="ECO:0000313" key="2">
    <source>
        <dbReference type="EMBL" id="ODV94474.1"/>
    </source>
</evidence>
<dbReference type="Proteomes" id="UP000094236">
    <property type="component" value="Unassembled WGS sequence"/>
</dbReference>
<evidence type="ECO:0000256" key="1">
    <source>
        <dbReference type="SAM" id="MobiDB-lite"/>
    </source>
</evidence>
<sequence>MNSQIKRKRELKPANKKKEIINNDIKLPSLSEIPLNIDKFPKQNSSSVVPTKLSAESQTSSHYDNNDSTILLVTPVKKKKSGITKSQHAAKVVNSSLPTVPTLRHNSTNEIINDNNTPQLMSSPSKYLSTPSSMGAAKSLLQLALLNQD</sequence>
<feature type="compositionally biased region" description="Polar residues" evidence="1">
    <location>
        <begin position="42"/>
        <end position="66"/>
    </location>
</feature>
<reference evidence="3" key="1">
    <citation type="submission" date="2016-05" db="EMBL/GenBank/DDBJ databases">
        <title>Comparative genomics of biotechnologically important yeasts.</title>
        <authorList>
            <consortium name="DOE Joint Genome Institute"/>
            <person name="Riley R."/>
            <person name="Haridas S."/>
            <person name="Wolfe K.H."/>
            <person name="Lopes M.R."/>
            <person name="Hittinger C.T."/>
            <person name="Goker M."/>
            <person name="Salamov A."/>
            <person name="Wisecaver J."/>
            <person name="Long T.M."/>
            <person name="Aerts A.L."/>
            <person name="Barry K."/>
            <person name="Choi C."/>
            <person name="Clum A."/>
            <person name="Coughlan A.Y."/>
            <person name="Deshpande S."/>
            <person name="Douglass A.P."/>
            <person name="Hanson S.J."/>
            <person name="Klenk H.-P."/>
            <person name="Labutti K."/>
            <person name="Lapidus A."/>
            <person name="Lindquist E."/>
            <person name="Lipzen A."/>
            <person name="Meier-Kolthoff J.P."/>
            <person name="Ohm R.A."/>
            <person name="Otillar R.P."/>
            <person name="Pangilinan J."/>
            <person name="Peng Y."/>
            <person name="Rokas A."/>
            <person name="Rosa C.A."/>
            <person name="Scheuner C."/>
            <person name="Sibirny A.A."/>
            <person name="Slot J.C."/>
            <person name="Stielow J.B."/>
            <person name="Sun H."/>
            <person name="Kurtzman C.P."/>
            <person name="Blackwell M."/>
            <person name="Grigoriev I.V."/>
            <person name="Jeffries T.W."/>
        </authorList>
    </citation>
    <scope>NUCLEOTIDE SEQUENCE [LARGE SCALE GENOMIC DNA]</scope>
    <source>
        <strain evidence="3">NRRL Y-2460</strain>
    </source>
</reference>
<keyword evidence="3" id="KW-1185">Reference proteome</keyword>
<accession>A0A1E4TRX6</accession>
<organism evidence="2 3">
    <name type="scientific">Pachysolen tannophilus NRRL Y-2460</name>
    <dbReference type="NCBI Taxonomy" id="669874"/>
    <lineage>
        <taxon>Eukaryota</taxon>
        <taxon>Fungi</taxon>
        <taxon>Dikarya</taxon>
        <taxon>Ascomycota</taxon>
        <taxon>Saccharomycotina</taxon>
        <taxon>Pichiomycetes</taxon>
        <taxon>Pachysolenaceae</taxon>
        <taxon>Pachysolen</taxon>
    </lineage>
</organism>
<feature type="region of interest" description="Disordered" evidence="1">
    <location>
        <begin position="41"/>
        <end position="66"/>
    </location>
</feature>
<protein>
    <submittedName>
        <fullName evidence="2">Uncharacterized protein</fullName>
    </submittedName>
</protein>
<gene>
    <name evidence="2" type="ORF">PACTADRAFT_82040</name>
</gene>
<proteinExistence type="predicted"/>
<evidence type="ECO:0000313" key="3">
    <source>
        <dbReference type="Proteomes" id="UP000094236"/>
    </source>
</evidence>
<dbReference type="AlphaFoldDB" id="A0A1E4TRX6"/>